<dbReference type="GO" id="GO:0061630">
    <property type="term" value="F:ubiquitin protein ligase activity"/>
    <property type="evidence" value="ECO:0007669"/>
    <property type="project" value="UniProtKB-EC"/>
</dbReference>
<feature type="repeat" description="TPR" evidence="11">
    <location>
        <begin position="378"/>
        <end position="411"/>
    </location>
</feature>
<dbReference type="VEuPathDB" id="FungiDB:M747DRAFT_287697"/>
<dbReference type="PANTHER" id="PTHR23323:SF24">
    <property type="entry name" value="VACUOLAR PROTEIN SORTING-ASSOCIATED PROTEIN 11 HOMOLOG"/>
    <property type="match status" value="1"/>
</dbReference>
<accession>A0A370BK51</accession>
<dbReference type="GO" id="GO:0006904">
    <property type="term" value="P:vesicle docking involved in exocytosis"/>
    <property type="evidence" value="ECO:0007669"/>
    <property type="project" value="TreeGrafter"/>
</dbReference>
<dbReference type="EC" id="2.3.2.27" evidence="9"/>
<dbReference type="Gene3D" id="1.25.40.10">
    <property type="entry name" value="Tetratricopeptide repeat domain"/>
    <property type="match status" value="1"/>
</dbReference>
<evidence type="ECO:0000256" key="7">
    <source>
        <dbReference type="ARBA" id="ARBA00023136"/>
    </source>
</evidence>
<dbReference type="Pfam" id="PF23356">
    <property type="entry name" value="TPR_PEP5_VPS11"/>
    <property type="match status" value="2"/>
</dbReference>
<evidence type="ECO:0000256" key="5">
    <source>
        <dbReference type="ARBA" id="ARBA00022833"/>
    </source>
</evidence>
<dbReference type="AlphaFoldDB" id="A0A370BK51"/>
<keyword evidence="9" id="KW-0808">Transferase</keyword>
<evidence type="ECO:0000259" key="13">
    <source>
        <dbReference type="PROSITE" id="PS50089"/>
    </source>
</evidence>
<evidence type="ECO:0000256" key="1">
    <source>
        <dbReference type="ARBA" id="ARBA00007070"/>
    </source>
</evidence>
<name>A0A370BK51_ASPNG</name>
<dbReference type="Gene3D" id="3.30.40.10">
    <property type="entry name" value="Zinc/RING finger domain, C3HC4 (zinc finger)"/>
    <property type="match status" value="1"/>
</dbReference>
<dbReference type="InterPro" id="IPR024763">
    <property type="entry name" value="VPS11_C"/>
</dbReference>
<keyword evidence="5" id="KW-0862">Zinc</keyword>
<dbReference type="InterPro" id="IPR016528">
    <property type="entry name" value="VPS11"/>
</dbReference>
<dbReference type="InterPro" id="IPR036322">
    <property type="entry name" value="WD40_repeat_dom_sf"/>
</dbReference>
<dbReference type="Pfam" id="PF17122">
    <property type="entry name" value="zf-C3H2C3"/>
    <property type="match status" value="1"/>
</dbReference>
<dbReference type="SUPFAM" id="SSF50978">
    <property type="entry name" value="WD40 repeat-like"/>
    <property type="match status" value="1"/>
</dbReference>
<dbReference type="GO" id="GO:0007033">
    <property type="term" value="P:vacuole organization"/>
    <property type="evidence" value="ECO:0007669"/>
    <property type="project" value="TreeGrafter"/>
</dbReference>
<evidence type="ECO:0000256" key="11">
    <source>
        <dbReference type="PROSITE-ProRule" id="PRU00339"/>
    </source>
</evidence>
<dbReference type="PROSITE" id="PS50005">
    <property type="entry name" value="TPR"/>
    <property type="match status" value="1"/>
</dbReference>
<evidence type="ECO:0000313" key="15">
    <source>
        <dbReference type="Proteomes" id="UP000253845"/>
    </source>
</evidence>
<dbReference type="GO" id="GO:0030674">
    <property type="term" value="F:protein-macromolecule adaptor activity"/>
    <property type="evidence" value="ECO:0007669"/>
    <property type="project" value="TreeGrafter"/>
</dbReference>
<evidence type="ECO:0000256" key="8">
    <source>
        <dbReference type="ARBA" id="ARBA00029433"/>
    </source>
</evidence>
<dbReference type="InterPro" id="IPR013083">
    <property type="entry name" value="Znf_RING/FYVE/PHD"/>
</dbReference>
<dbReference type="PROSITE" id="PS50236">
    <property type="entry name" value="CHCR"/>
    <property type="match status" value="1"/>
</dbReference>
<dbReference type="InterPro" id="IPR000547">
    <property type="entry name" value="Clathrin_H-chain/VPS_repeat"/>
</dbReference>
<proteinExistence type="inferred from homology"/>
<dbReference type="Proteomes" id="UP000253845">
    <property type="component" value="Unassembled WGS sequence"/>
</dbReference>
<comment type="subunit">
    <text evidence="9">Component of the homotypic vacuole fusion and vacuole protein sorting (HOPS) complex. Component of the class C core vacuole/endosome tethering (CORVET) complex.</text>
</comment>
<evidence type="ECO:0000256" key="12">
    <source>
        <dbReference type="PROSITE-ProRule" id="PRU01006"/>
    </source>
</evidence>
<dbReference type="GO" id="GO:0030897">
    <property type="term" value="C:HOPS complex"/>
    <property type="evidence" value="ECO:0007669"/>
    <property type="project" value="UniProtKB-UniRule"/>
</dbReference>
<feature type="repeat" description="CHCR" evidence="12">
    <location>
        <begin position="401"/>
        <end position="552"/>
    </location>
</feature>
<evidence type="ECO:0000256" key="3">
    <source>
        <dbReference type="ARBA" id="ARBA00022723"/>
    </source>
</evidence>
<dbReference type="PANTHER" id="PTHR23323">
    <property type="entry name" value="VACUOLAR PROTEIN SORTING-ASSOCIATED PROTEIN"/>
    <property type="match status" value="1"/>
</dbReference>
<dbReference type="SMART" id="SM00299">
    <property type="entry name" value="CLH"/>
    <property type="match status" value="1"/>
</dbReference>
<dbReference type="InterPro" id="IPR057308">
    <property type="entry name" value="CHCR_PEP5_VPS11"/>
</dbReference>
<keyword evidence="9" id="KW-0833">Ubl conjugation pathway</keyword>
<dbReference type="GO" id="GO:0007032">
    <property type="term" value="P:endosome organization"/>
    <property type="evidence" value="ECO:0007669"/>
    <property type="project" value="TreeGrafter"/>
</dbReference>
<dbReference type="SUPFAM" id="SSF48371">
    <property type="entry name" value="ARM repeat"/>
    <property type="match status" value="1"/>
</dbReference>
<keyword evidence="2 9" id="KW-0813">Transport</keyword>
<dbReference type="GO" id="GO:0006886">
    <property type="term" value="P:intracellular protein transport"/>
    <property type="evidence" value="ECO:0007669"/>
    <property type="project" value="UniProtKB-UniRule"/>
</dbReference>
<evidence type="ECO:0000256" key="4">
    <source>
        <dbReference type="ARBA" id="ARBA00022771"/>
    </source>
</evidence>
<dbReference type="GO" id="GO:0048284">
    <property type="term" value="P:organelle fusion"/>
    <property type="evidence" value="ECO:0007669"/>
    <property type="project" value="TreeGrafter"/>
</dbReference>
<dbReference type="FunFam" id="1.25.40.10:FF:000440">
    <property type="entry name" value="E3 ubiquitin-protein ligase PEP5"/>
    <property type="match status" value="1"/>
</dbReference>
<keyword evidence="3" id="KW-0479">Metal-binding</keyword>
<comment type="similarity">
    <text evidence="1 9">Belongs to the VPS11 family.</text>
</comment>
<keyword evidence="11" id="KW-0802">TPR repeat</keyword>
<reference evidence="14 15" key="1">
    <citation type="submission" date="2018-07" db="EMBL/GenBank/DDBJ databases">
        <title>Section-level genome sequencing of Aspergillus section Nigri to investigate inter- and intra-species variation.</title>
        <authorList>
            <consortium name="DOE Joint Genome Institute"/>
            <person name="Vesth T.C."/>
            <person name="Nybo J.L."/>
            <person name="Theobald S."/>
            <person name="Frisvad J.C."/>
            <person name="Larsen T.O."/>
            <person name="Nielsen K.F."/>
            <person name="Hoof J.B."/>
            <person name="Brandl J."/>
            <person name="Salamov A."/>
            <person name="Riley R."/>
            <person name="Gladden J.M."/>
            <person name="Phatale P."/>
            <person name="Nielsen M.T."/>
            <person name="Lyhne E.K."/>
            <person name="Kogle M.E."/>
            <person name="Strasser K."/>
            <person name="McDonnell E."/>
            <person name="Barry K."/>
            <person name="Clum A."/>
            <person name="Chen C."/>
            <person name="Nolan M."/>
            <person name="Sandor L."/>
            <person name="Kuo A."/>
            <person name="Lipzen A."/>
            <person name="Hainaut M."/>
            <person name="Drula E."/>
            <person name="Tsang A."/>
            <person name="Magnuson J.K."/>
            <person name="Henrissat B."/>
            <person name="Wiebenga A."/>
            <person name="Simmons B.A."/>
            <person name="Makela M.R."/>
            <person name="De vries R.P."/>
            <person name="Grigoriev I.V."/>
            <person name="Mortensen U.H."/>
            <person name="Baker S.E."/>
            <person name="Andersen M.R."/>
        </authorList>
    </citation>
    <scope>NUCLEOTIDE SEQUENCE [LARGE SCALE GENOMIC DNA]</scope>
    <source>
        <strain evidence="14 15">ATCC 13496</strain>
    </source>
</reference>
<dbReference type="PIRSF" id="PIRSF007860">
    <property type="entry name" value="VPS11"/>
    <property type="match status" value="1"/>
</dbReference>
<dbReference type="InterPro" id="IPR016024">
    <property type="entry name" value="ARM-type_fold"/>
</dbReference>
<dbReference type="GO" id="GO:0008270">
    <property type="term" value="F:zinc ion binding"/>
    <property type="evidence" value="ECO:0007669"/>
    <property type="project" value="UniProtKB-KW"/>
</dbReference>
<protein>
    <recommendedName>
        <fullName evidence="9">E3 ubiquitin-protein ligase PEP5</fullName>
        <ecNumber evidence="9">2.3.2.27</ecNumber>
    </recommendedName>
</protein>
<dbReference type="Pfam" id="PF23341">
    <property type="entry name" value="PEP5_VPS11_N"/>
    <property type="match status" value="1"/>
</dbReference>
<keyword evidence="9" id="KW-0926">Vacuole</keyword>
<comment type="catalytic activity">
    <reaction evidence="9">
        <text>S-ubiquitinyl-[E2 ubiquitin-conjugating enzyme]-L-cysteine + [acceptor protein]-L-lysine = [E2 ubiquitin-conjugating enzyme]-L-cysteine + N(6)-ubiquitinyl-[acceptor protein]-L-lysine.</text>
        <dbReference type="EC" id="2.3.2.27"/>
    </reaction>
</comment>
<evidence type="ECO:0000256" key="2">
    <source>
        <dbReference type="ARBA" id="ARBA00022448"/>
    </source>
</evidence>
<dbReference type="InterPro" id="IPR019734">
    <property type="entry name" value="TPR_rpt"/>
</dbReference>
<keyword evidence="6 9" id="KW-0653">Protein transport</keyword>
<dbReference type="GO" id="GO:0033263">
    <property type="term" value="C:CORVET complex"/>
    <property type="evidence" value="ECO:0007669"/>
    <property type="project" value="UniProtKB-UniRule"/>
</dbReference>
<dbReference type="Pfam" id="PF12451">
    <property type="entry name" value="VPS11_C"/>
    <property type="match status" value="1"/>
</dbReference>
<keyword evidence="7 9" id="KW-0472">Membrane</keyword>
<sequence length="953" mass="106799">MALTSWKAFNFFDVSAVKLPEESSSIFNSDIISLSTGSANIFLGSSDGFVHIISTNFKLVRSFRASETGSIAHIKQIEGTSLLVTITEDLPSEAALKVWALDKSEKKTGTPRCLSTTHVQNARRMFPVSAFAALDDLSQVAVGFANGSVTIIRGDLIHDRGARQRIVFESEEPITGLVVQSGPVSTLYISTTNRILALVISGRGQGQPARVLDDMGCAVGCLSLDRDTGDVLVAREDAIYTYGPHGRGPSYAFESRKDSITTFKDYVALVCPPRDTTAKPDTLRNMGVGQADDIFKTTTFTLLDTDLKFIAHSESLVSSVKNIFVEWGDLFLLTTDGKLYRYREKSLQQKLEILYQRNLYILAINLAQKTGVDTLQQNAIYRKYGDFLYQRGDYDTAMQQYLRAIDNTEPSQVIRKYLDTQRIHNLIEYLEELHDHDRATVDHTTLLLNCYAKLKDTGKLDAFIKAPGELKFDLETAIAMCRQGGYFEQAAYLATKYGENDMVVDILIEDSKKYAEAVEYIWRLDPELAYHNLMKYARVLLSNCPEKTTELFIKYYKGQYTPKTEVEAPSMEHQAQPTSTLQSLAAFLPLSLINASAGSKPEVEAPPAEDKATEELVEYQIPKPRTAFSAFVGHPDEFISFLEALIQQDNLKEDDKIDLYTTLFEMYLDTASRQKDAAQKVEWEDKAKKLIEGKDIPISTSSVLLLSDLSGFREGSTLVREQEGLLSDIFRSFTSAKDTQGAIKALKRYGPEKPQLYVDALTYFASSPQILEEAGDELDAVLKKIDEGGLMTPLQVIQTLSNNAVVTMGRLKKYLSDNIERERKEISTNRRLISSYSTETENKRKELEQLGSKPVVFQARRCMSCGGALDLPTVHFLCKHSFHQRCLNRVDEDAECPACAPQNSTIKAIRKRQVESADQHDLFKGELQRSKDRFGVVSEFFGRGVMRPQSTME</sequence>
<organism evidence="14 15">
    <name type="scientific">Aspergillus niger ATCC 13496</name>
    <dbReference type="NCBI Taxonomy" id="1353008"/>
    <lineage>
        <taxon>Eukaryota</taxon>
        <taxon>Fungi</taxon>
        <taxon>Dikarya</taxon>
        <taxon>Ascomycota</taxon>
        <taxon>Pezizomycotina</taxon>
        <taxon>Eurotiomycetes</taxon>
        <taxon>Eurotiomycetidae</taxon>
        <taxon>Eurotiales</taxon>
        <taxon>Aspergillaceae</taxon>
        <taxon>Aspergillus</taxon>
        <taxon>Aspergillus subgen. Circumdati</taxon>
    </lineage>
</organism>
<evidence type="ECO:0000256" key="10">
    <source>
        <dbReference type="PROSITE-ProRule" id="PRU00175"/>
    </source>
</evidence>
<dbReference type="PROSITE" id="PS50089">
    <property type="entry name" value="ZF_RING_2"/>
    <property type="match status" value="1"/>
</dbReference>
<keyword evidence="4 10" id="KW-0863">Zinc-finger</keyword>
<evidence type="ECO:0000256" key="6">
    <source>
        <dbReference type="ARBA" id="ARBA00022927"/>
    </source>
</evidence>
<evidence type="ECO:0000256" key="9">
    <source>
        <dbReference type="PIRNR" id="PIRNR007860"/>
    </source>
</evidence>
<evidence type="ECO:0000313" key="14">
    <source>
        <dbReference type="EMBL" id="RDH15837.1"/>
    </source>
</evidence>
<dbReference type="FunFam" id="3.30.40.10:FF:000639">
    <property type="entry name" value="E3 ubiquitin-protein ligase PEP5"/>
    <property type="match status" value="1"/>
</dbReference>
<dbReference type="InterPro" id="IPR057307">
    <property type="entry name" value="PEP5_VPS11_N"/>
</dbReference>
<dbReference type="InterPro" id="IPR011990">
    <property type="entry name" value="TPR-like_helical_dom_sf"/>
</dbReference>
<gene>
    <name evidence="14" type="ORF">M747DRAFT_287697</name>
</gene>
<dbReference type="CDD" id="cd16688">
    <property type="entry name" value="RING-H2_Vps11"/>
    <property type="match status" value="1"/>
</dbReference>
<dbReference type="EMBL" id="KZ851944">
    <property type="protein sequence ID" value="RDH15837.1"/>
    <property type="molecule type" value="Genomic_DNA"/>
</dbReference>
<dbReference type="GO" id="GO:0000329">
    <property type="term" value="C:fungal-type vacuole membrane"/>
    <property type="evidence" value="ECO:0007669"/>
    <property type="project" value="UniProtKB-UniRule"/>
</dbReference>
<dbReference type="InterPro" id="IPR001841">
    <property type="entry name" value="Znf_RING"/>
</dbReference>
<feature type="domain" description="RING-type" evidence="13">
    <location>
        <begin position="862"/>
        <end position="899"/>
    </location>
</feature>
<comment type="subcellular location">
    <subcellularLocation>
        <location evidence="8">Endomembrane system</location>
        <topology evidence="8">Peripheral membrane protein</topology>
        <orientation evidence="8">Cytoplasmic side</orientation>
    </subcellularLocation>
    <subcellularLocation>
        <location evidence="9">Vacuole membrane</location>
        <topology evidence="9">Peripheral membrane protein</topology>
        <orientation evidence="9">Cytoplasmic side</orientation>
    </subcellularLocation>
</comment>